<dbReference type="GO" id="GO:0005886">
    <property type="term" value="C:plasma membrane"/>
    <property type="evidence" value="ECO:0007669"/>
    <property type="project" value="TreeGrafter"/>
</dbReference>
<feature type="transmembrane region" description="Helical" evidence="1">
    <location>
        <begin position="71"/>
        <end position="92"/>
    </location>
</feature>
<keyword evidence="3" id="KW-1185">Reference proteome</keyword>
<feature type="transmembrane region" description="Helical" evidence="1">
    <location>
        <begin position="98"/>
        <end position="115"/>
    </location>
</feature>
<dbReference type="OrthoDB" id="9813854at2"/>
<proteinExistence type="predicted"/>
<dbReference type="PANTHER" id="PTHR30199">
    <property type="entry name" value="MFS FAMILY TRANSPORTER, PREDICTED SUBSTRATE BENZOATE"/>
    <property type="match status" value="1"/>
</dbReference>
<evidence type="ECO:0000313" key="2">
    <source>
        <dbReference type="EMBL" id="GAW91022.1"/>
    </source>
</evidence>
<feature type="transmembrane region" description="Helical" evidence="1">
    <location>
        <begin position="146"/>
        <end position="167"/>
    </location>
</feature>
<protein>
    <submittedName>
        <fullName evidence="2">Benzoate transporter</fullName>
    </submittedName>
</protein>
<dbReference type="AlphaFoldDB" id="A0A1Z5HNB2"/>
<organism evidence="2 3">
    <name type="scientific">Calderihabitans maritimus</name>
    <dbReference type="NCBI Taxonomy" id="1246530"/>
    <lineage>
        <taxon>Bacteria</taxon>
        <taxon>Bacillati</taxon>
        <taxon>Bacillota</taxon>
        <taxon>Clostridia</taxon>
        <taxon>Neomoorellales</taxon>
        <taxon>Calderihabitantaceae</taxon>
        <taxon>Calderihabitans</taxon>
    </lineage>
</organism>
<feature type="transmembrane region" description="Helical" evidence="1">
    <location>
        <begin position="347"/>
        <end position="370"/>
    </location>
</feature>
<dbReference type="PANTHER" id="PTHR30199:SF0">
    <property type="entry name" value="INNER MEMBRANE PROTEIN YDCO"/>
    <property type="match status" value="1"/>
</dbReference>
<evidence type="ECO:0000313" key="3">
    <source>
        <dbReference type="Proteomes" id="UP000197032"/>
    </source>
</evidence>
<feature type="transmembrane region" description="Helical" evidence="1">
    <location>
        <begin position="122"/>
        <end position="140"/>
    </location>
</feature>
<dbReference type="Proteomes" id="UP000197032">
    <property type="component" value="Unassembled WGS sequence"/>
</dbReference>
<feature type="transmembrane region" description="Helical" evidence="1">
    <location>
        <begin position="320"/>
        <end position="341"/>
    </location>
</feature>
<accession>A0A1Z5HNB2</accession>
<comment type="caution">
    <text evidence="2">The sequence shown here is derived from an EMBL/GenBank/DDBJ whole genome shotgun (WGS) entry which is preliminary data.</text>
</comment>
<dbReference type="GO" id="GO:0042925">
    <property type="term" value="F:benzoate transmembrane transporter activity"/>
    <property type="evidence" value="ECO:0007669"/>
    <property type="project" value="InterPro"/>
</dbReference>
<dbReference type="InterPro" id="IPR004711">
    <property type="entry name" value="Benzoate_Transporter"/>
</dbReference>
<keyword evidence="1" id="KW-0812">Transmembrane</keyword>
<feature type="transmembrane region" description="Helical" evidence="1">
    <location>
        <begin position="229"/>
        <end position="251"/>
    </location>
</feature>
<dbReference type="RefSeq" id="WP_088552620.1">
    <property type="nucleotide sequence ID" value="NZ_BDGJ01000003.1"/>
</dbReference>
<dbReference type="Pfam" id="PF03594">
    <property type="entry name" value="BenE"/>
    <property type="match status" value="1"/>
</dbReference>
<keyword evidence="1" id="KW-1133">Transmembrane helix</keyword>
<reference evidence="3" key="1">
    <citation type="journal article" date="2017" name="Appl. Environ. Microbiol.">
        <title>Genomic analysis of Calderihabitans maritimus KKC1, a thermophilic hydrogenogenic carboxydotrophic bacterium isolated from marine sediment.</title>
        <authorList>
            <person name="Omae K."/>
            <person name="Yoneda Y."/>
            <person name="Fukuyama Y."/>
            <person name="Yoshida T."/>
            <person name="Sako Y."/>
        </authorList>
    </citation>
    <scope>NUCLEOTIDE SEQUENCE [LARGE SCALE GENOMIC DNA]</scope>
    <source>
        <strain evidence="3">KKC1</strain>
    </source>
</reference>
<dbReference type="NCBIfam" id="TIGR00843">
    <property type="entry name" value="benE"/>
    <property type="match status" value="1"/>
</dbReference>
<name>A0A1Z5HNB2_9FIRM</name>
<sequence>MSVSSETVTAKKRTVWEKGPGFKEGLFDFWSKLNYNTITAGVVAAVFGCTGPALIIMNAAQNGKLTDAQTISWLFAVYFFGGLISIVMGLYYKQPITGAWSIPGAVMLVSALTLFPFNQVVGAYLLAGILVFILGISGLIGKVMRWIPLPIVMGMVAGALFKFGLGIVTSTQKAPIIGGAALAAYFFGQRLTKKISPVLWSLIVGIIAAVWAGGFKFTDINIAWMPPQIFTPSFSLGAFLAIAVPLAVLVIGAENAQAYGVLTTQGYKVPINAMTIISGIGGIITSFFGGHNANIAGPMTAICSSEEAGPDKEGRYAATVVNGIVFGSFGLFASIAVPFVKALPKELVSLLAGLAMIGVLLSAFELAFATKKFRVGAFFALVIAMSGITLLKISAPFWALVGGVIASLLVEPQDFE</sequence>
<evidence type="ECO:0000256" key="1">
    <source>
        <dbReference type="SAM" id="Phobius"/>
    </source>
</evidence>
<feature type="transmembrane region" description="Helical" evidence="1">
    <location>
        <begin position="377"/>
        <end position="410"/>
    </location>
</feature>
<keyword evidence="1" id="KW-0472">Membrane</keyword>
<feature type="transmembrane region" description="Helical" evidence="1">
    <location>
        <begin position="38"/>
        <end position="59"/>
    </location>
</feature>
<feature type="transmembrane region" description="Helical" evidence="1">
    <location>
        <begin position="198"/>
        <end position="217"/>
    </location>
</feature>
<feature type="transmembrane region" description="Helical" evidence="1">
    <location>
        <begin position="271"/>
        <end position="289"/>
    </location>
</feature>
<dbReference type="EMBL" id="BDGJ01000003">
    <property type="protein sequence ID" value="GAW91022.1"/>
    <property type="molecule type" value="Genomic_DNA"/>
</dbReference>
<gene>
    <name evidence="2" type="ORF">KKC1_01840</name>
</gene>